<reference evidence="10" key="1">
    <citation type="submission" date="2011-11" db="EMBL/GenBank/DDBJ databases">
        <title>The Genome Sequence of Fusarium oxysporum Cotton.</title>
        <authorList>
            <consortium name="The Broad Institute Genome Sequencing Platform"/>
            <person name="Ma L.-J."/>
            <person name="Gale L.R."/>
            <person name="Schwartz D.C."/>
            <person name="Zhou S."/>
            <person name="Corby-Kistler H."/>
            <person name="Young S.K."/>
            <person name="Zeng Q."/>
            <person name="Gargeya S."/>
            <person name="Fitzgerald M."/>
            <person name="Haas B."/>
            <person name="Abouelleil A."/>
            <person name="Alvarado L."/>
            <person name="Arachchi H.M."/>
            <person name="Berlin A."/>
            <person name="Brown A."/>
            <person name="Chapman S.B."/>
            <person name="Chen Z."/>
            <person name="Dunbar C."/>
            <person name="Freedman E."/>
            <person name="Gearin G."/>
            <person name="Goldberg J."/>
            <person name="Griggs A."/>
            <person name="Gujja S."/>
            <person name="Heiman D."/>
            <person name="Howarth C."/>
            <person name="Larson L."/>
            <person name="Lui A."/>
            <person name="MacDonald P.J.P."/>
            <person name="Montmayeur A."/>
            <person name="Murphy C."/>
            <person name="Neiman D."/>
            <person name="Pearson M."/>
            <person name="Priest M."/>
            <person name="Roberts A."/>
            <person name="Saif S."/>
            <person name="Shea T."/>
            <person name="Shenoy N."/>
            <person name="Sisk P."/>
            <person name="Stolte C."/>
            <person name="Sykes S."/>
            <person name="Wortman J."/>
            <person name="Nusbaum C."/>
            <person name="Birren B."/>
        </authorList>
    </citation>
    <scope>NUCLEOTIDE SEQUENCE [LARGE SCALE GENOMIC DNA]</scope>
    <source>
        <strain evidence="10">25433</strain>
    </source>
</reference>
<evidence type="ECO:0000256" key="7">
    <source>
        <dbReference type="SAM" id="MobiDB-lite"/>
    </source>
</evidence>
<feature type="transmembrane region" description="Helical" evidence="8">
    <location>
        <begin position="91"/>
        <end position="112"/>
    </location>
</feature>
<feature type="transmembrane region" description="Helical" evidence="8">
    <location>
        <begin position="277"/>
        <end position="297"/>
    </location>
</feature>
<gene>
    <name evidence="10" type="ORF">FOTG_16738</name>
</gene>
<feature type="region of interest" description="Disordered" evidence="7">
    <location>
        <begin position="540"/>
        <end position="570"/>
    </location>
</feature>
<dbReference type="Pfam" id="PF07690">
    <property type="entry name" value="MFS_1"/>
    <property type="match status" value="1"/>
</dbReference>
<dbReference type="HOGENOM" id="CLU_000960_22_1_1"/>
<proteinExistence type="predicted"/>
<evidence type="ECO:0000256" key="4">
    <source>
        <dbReference type="ARBA" id="ARBA00022989"/>
    </source>
</evidence>
<dbReference type="Gene3D" id="1.20.1250.20">
    <property type="entry name" value="MFS general substrate transporter like domains"/>
    <property type="match status" value="2"/>
</dbReference>
<keyword evidence="4 8" id="KW-1133">Transmembrane helix</keyword>
<feature type="compositionally biased region" description="Basic and acidic residues" evidence="7">
    <location>
        <begin position="23"/>
        <end position="33"/>
    </location>
</feature>
<dbReference type="InterPro" id="IPR011701">
    <property type="entry name" value="MFS"/>
</dbReference>
<dbReference type="GO" id="GO:0022857">
    <property type="term" value="F:transmembrane transporter activity"/>
    <property type="evidence" value="ECO:0007669"/>
    <property type="project" value="InterPro"/>
</dbReference>
<keyword evidence="2" id="KW-0813">Transport</keyword>
<feature type="transmembrane region" description="Helical" evidence="8">
    <location>
        <begin position="377"/>
        <end position="396"/>
    </location>
</feature>
<organism evidence="10">
    <name type="scientific">Fusarium oxysporum f. sp. vasinfectum 25433</name>
    <dbReference type="NCBI Taxonomy" id="1089449"/>
    <lineage>
        <taxon>Eukaryota</taxon>
        <taxon>Fungi</taxon>
        <taxon>Dikarya</taxon>
        <taxon>Ascomycota</taxon>
        <taxon>Pezizomycotina</taxon>
        <taxon>Sordariomycetes</taxon>
        <taxon>Hypocreomycetidae</taxon>
        <taxon>Hypocreales</taxon>
        <taxon>Nectriaceae</taxon>
        <taxon>Fusarium</taxon>
        <taxon>Fusarium oxysporum species complex</taxon>
    </lineage>
</organism>
<dbReference type="PANTHER" id="PTHR23501:SF153">
    <property type="entry name" value="AFLATOXIN EFFLUX PUMP, PUTATIVE-RELATED"/>
    <property type="match status" value="1"/>
</dbReference>
<feature type="transmembrane region" description="Helical" evidence="8">
    <location>
        <begin position="247"/>
        <end position="265"/>
    </location>
</feature>
<dbReference type="PROSITE" id="PS50850">
    <property type="entry name" value="MFS"/>
    <property type="match status" value="1"/>
</dbReference>
<keyword evidence="3 8" id="KW-0812">Transmembrane</keyword>
<dbReference type="PRINTS" id="PR01036">
    <property type="entry name" value="TCRTETB"/>
</dbReference>
<reference evidence="10" key="2">
    <citation type="submission" date="2012-05" db="EMBL/GenBank/DDBJ databases">
        <title>The Genome Annotation of Fusarium oxysporum Cotton.</title>
        <authorList>
            <consortium name="The Broad Institute Genomics Platform"/>
            <person name="Ma L.-J."/>
            <person name="Corby-Kistler H."/>
            <person name="Broz K."/>
            <person name="Gale L.R."/>
            <person name="Jonkers W."/>
            <person name="O'Donnell K."/>
            <person name="Ploetz R."/>
            <person name="Steinberg C."/>
            <person name="Schwartz D.C."/>
            <person name="VanEtten H."/>
            <person name="Zhou S."/>
            <person name="Young S.K."/>
            <person name="Zeng Q."/>
            <person name="Gargeya S."/>
            <person name="Fitzgerald M."/>
            <person name="Abouelleil A."/>
            <person name="Alvarado L."/>
            <person name="Chapman S.B."/>
            <person name="Gainer-Dewar J."/>
            <person name="Goldberg J."/>
            <person name="Griggs A."/>
            <person name="Gujja S."/>
            <person name="Hansen M."/>
            <person name="Howarth C."/>
            <person name="Imamovic A."/>
            <person name="Ireland A."/>
            <person name="Larimer J."/>
            <person name="McCowan C."/>
            <person name="Murphy C."/>
            <person name="Pearson M."/>
            <person name="Poon T.W."/>
            <person name="Priest M."/>
            <person name="Roberts A."/>
            <person name="Saif S."/>
            <person name="Shea T."/>
            <person name="Sykes S."/>
            <person name="Wortman J."/>
            <person name="Nusbaum C."/>
            <person name="Birren B."/>
        </authorList>
    </citation>
    <scope>NUCLEOTIDE SEQUENCE</scope>
    <source>
        <strain evidence="10">25433</strain>
    </source>
</reference>
<feature type="transmembrane region" description="Helical" evidence="8">
    <location>
        <begin position="147"/>
        <end position="168"/>
    </location>
</feature>
<protein>
    <recommendedName>
        <fullName evidence="9">Major facilitator superfamily (MFS) profile domain-containing protein</fullName>
    </recommendedName>
</protein>
<dbReference type="PANTHER" id="PTHR23501">
    <property type="entry name" value="MAJOR FACILITATOR SUPERFAMILY"/>
    <property type="match status" value="1"/>
</dbReference>
<keyword evidence="6" id="KW-0325">Glycoprotein</keyword>
<accession>X0KMS4</accession>
<dbReference type="CDD" id="cd17502">
    <property type="entry name" value="MFS_Azr1_MDR_like"/>
    <property type="match status" value="1"/>
</dbReference>
<dbReference type="FunFam" id="1.20.1720.10:FF:000012">
    <property type="entry name" value="MFS toxin efflux pump (AflT)"/>
    <property type="match status" value="1"/>
</dbReference>
<feature type="transmembrane region" description="Helical" evidence="8">
    <location>
        <begin position="514"/>
        <end position="532"/>
    </location>
</feature>
<feature type="transmembrane region" description="Helical" evidence="8">
    <location>
        <begin position="445"/>
        <end position="465"/>
    </location>
</feature>
<name>X0KMS4_FUSOX</name>
<dbReference type="InterPro" id="IPR020846">
    <property type="entry name" value="MFS_dom"/>
</dbReference>
<feature type="compositionally biased region" description="Basic and acidic residues" evidence="7">
    <location>
        <begin position="557"/>
        <end position="570"/>
    </location>
</feature>
<keyword evidence="5 8" id="KW-0472">Membrane</keyword>
<dbReference type="InterPro" id="IPR036259">
    <property type="entry name" value="MFS_trans_sf"/>
</dbReference>
<dbReference type="Proteomes" id="UP000030701">
    <property type="component" value="Unassembled WGS sequence"/>
</dbReference>
<feature type="transmembrane region" description="Helical" evidence="8">
    <location>
        <begin position="351"/>
        <end position="371"/>
    </location>
</feature>
<dbReference type="AlphaFoldDB" id="X0KMS4"/>
<feature type="transmembrane region" description="Helical" evidence="8">
    <location>
        <begin position="118"/>
        <end position="135"/>
    </location>
</feature>
<evidence type="ECO:0000256" key="3">
    <source>
        <dbReference type="ARBA" id="ARBA00022692"/>
    </source>
</evidence>
<evidence type="ECO:0000256" key="6">
    <source>
        <dbReference type="ARBA" id="ARBA00023180"/>
    </source>
</evidence>
<evidence type="ECO:0000256" key="8">
    <source>
        <dbReference type="SAM" id="Phobius"/>
    </source>
</evidence>
<dbReference type="EMBL" id="JH658040">
    <property type="protein sequence ID" value="EXM14904.1"/>
    <property type="molecule type" value="Genomic_DNA"/>
</dbReference>
<comment type="subcellular location">
    <subcellularLocation>
        <location evidence="1">Membrane</location>
        <topology evidence="1">Multi-pass membrane protein</topology>
    </subcellularLocation>
</comment>
<evidence type="ECO:0000313" key="10">
    <source>
        <dbReference type="EMBL" id="EXM14904.1"/>
    </source>
</evidence>
<dbReference type="OrthoDB" id="10021397at2759"/>
<dbReference type="SUPFAM" id="SSF103473">
    <property type="entry name" value="MFS general substrate transporter"/>
    <property type="match status" value="1"/>
</dbReference>
<evidence type="ECO:0000256" key="2">
    <source>
        <dbReference type="ARBA" id="ARBA00022448"/>
    </source>
</evidence>
<dbReference type="FunFam" id="1.20.1250.20:FF:000196">
    <property type="entry name" value="MFS toxin efflux pump (AflT)"/>
    <property type="match status" value="1"/>
</dbReference>
<feature type="transmembrane region" description="Helical" evidence="8">
    <location>
        <begin position="205"/>
        <end position="227"/>
    </location>
</feature>
<feature type="region of interest" description="Disordered" evidence="7">
    <location>
        <begin position="1"/>
        <end position="37"/>
    </location>
</feature>
<feature type="domain" description="Major facilitator superfamily (MFS) profile" evidence="9">
    <location>
        <begin position="52"/>
        <end position="540"/>
    </location>
</feature>
<dbReference type="GO" id="GO:0005886">
    <property type="term" value="C:plasma membrane"/>
    <property type="evidence" value="ECO:0007669"/>
    <property type="project" value="TreeGrafter"/>
</dbReference>
<evidence type="ECO:0000256" key="5">
    <source>
        <dbReference type="ARBA" id="ARBA00023136"/>
    </source>
</evidence>
<feature type="transmembrane region" description="Helical" evidence="8">
    <location>
        <begin position="174"/>
        <end position="193"/>
    </location>
</feature>
<evidence type="ECO:0000256" key="1">
    <source>
        <dbReference type="ARBA" id="ARBA00004141"/>
    </source>
</evidence>
<evidence type="ECO:0000259" key="9">
    <source>
        <dbReference type="PROSITE" id="PS50850"/>
    </source>
</evidence>
<feature type="transmembrane region" description="Helical" evidence="8">
    <location>
        <begin position="317"/>
        <end position="339"/>
    </location>
</feature>
<feature type="transmembrane region" description="Helical" evidence="8">
    <location>
        <begin position="49"/>
        <end position="70"/>
    </location>
</feature>
<sequence>MVGTRQESRAPSFSKETPVNRDAAPENAERREGCTTTTPDDVYPTGVKLALLLLAVFVNMFLVALDRLVISTAIPQITDDFHSVTDIGWYGSAYLLTNCAFQLLFGKIYTFFSVKFNFLSAILLFEIGSAICGAAPNSVSFIFGRAIAGLGSAGIMSGTLVIIVYAIPLRKRPMYQGIFGAVFGLSSIIGPLLGGVFTTEVTWRWCFYINLPFGGLAIVFIFLLLNIPDRDSTKLPLKSKVSQLDLLGTGALMPGVVCLLLALQWGGSTYAWSAWRVVLLLTLSAILLVAFVAVQILKPDTATVPSHIFVQRSILAGSYSTLCIGSQMMIFIYFLPIWFQAIKGLSAIDSGIRLLPLVLAMVVSSVATGVLTTRIGYYAPFLIMGVCLMAVGAGLLTTLQVDTGEAKWIGYQVLFGWGLGSSFQAPNLAAQTVLPTDDVPIGTSLMLFSQLLGGAVFISVGQNMLGTQLLERLKGVPGFDTAFLQNEGATTITQLPDSVKPLVISAYNEALRDVFRVGLIMACLTIFGALAMEWRSVKNTSEEKKDAEVAAEAAVEGEGKDAEEPRKSHE</sequence>